<sequence>MSKEQIKQKLLLQEQLFKVLKTEDTELNAKISRACEAIASSAIDLSKDQSPTTASLYVNQMALANLDGRGLAKVTTIIKNAFPGDKYREFREIIDAPLLQHLVMEEAIKRQVGLEDSRYNADYTKLEEIRNPNDPKKVIDAMLRDKRVAQQTEFEEKGKKAAGVSAGYVAKDELGNTFILKHFYKTHAACQKIQDNNARKQAISDRRDGVQELIGSTMYQFLLHDRAPKEGLVKADEKHPDSLYVRSKFFDNAVTLTEFSGLSGQTRVRANDQNLKKLKGFEKAIAACHMLGEVDYHAGNLMVQDGKTITKIDHGRSFLAFHKDFGSMIQSTNKMFAHPGVGYSAAIKAGNFSFSIDKYSESLNQMISQFDEKQMETIVDQKIDELKKAGFDPKNIALSTNIKNFDDLRKHYKSSIKENLINMQEVAKGAEIVTKFSNVLPEFNNGGWLEAFAHSPVKDPVLYAINNNIKIEGIDAKEWAYENNYQIKTSIGLKQEIIKEQQWSKDLEGKWKEKEVEVKKDKVEVEIFDPLKSMRAQDKSTGEKLESLIVDFTKQAITKNVTDKKVTKFYDNIMKELKKENYLTEQDVKGIKKDLKYQDNIENTTNLLNAKSFKLNAKDTIYYKVGNFCDKIGLSNISNYFMKKISPKNLNKIHDTQKLIAESIKIGNILKQKGNQGIQQKRVEAVKEIAFSKLQAKSENQKQR</sequence>
<dbReference type="EMBL" id="CP003338">
    <property type="protein sequence ID" value="AFC71654.1"/>
    <property type="molecule type" value="Genomic_DNA"/>
</dbReference>
<organism evidence="1 2">
    <name type="scientific">Rickettsia australis (strain Cutlack)</name>
    <dbReference type="NCBI Taxonomy" id="1105110"/>
    <lineage>
        <taxon>Bacteria</taxon>
        <taxon>Pseudomonadati</taxon>
        <taxon>Pseudomonadota</taxon>
        <taxon>Alphaproteobacteria</taxon>
        <taxon>Rickettsiales</taxon>
        <taxon>Rickettsiaceae</taxon>
        <taxon>Rickettsieae</taxon>
        <taxon>Rickettsia</taxon>
        <taxon>spotted fever group</taxon>
    </lineage>
</organism>
<evidence type="ECO:0000313" key="2">
    <source>
        <dbReference type="Proteomes" id="UP000007589"/>
    </source>
</evidence>
<dbReference type="eggNOG" id="ENOG50312Z2">
    <property type="taxonomic scope" value="Bacteria"/>
</dbReference>
<proteinExistence type="predicted"/>
<evidence type="ECO:0000313" key="1">
    <source>
        <dbReference type="EMBL" id="AFC71654.1"/>
    </source>
</evidence>
<dbReference type="RefSeq" id="WP_014413172.1">
    <property type="nucleotide sequence ID" value="NC_017058.1"/>
</dbReference>
<dbReference type="HOGENOM" id="CLU_024187_0_0_5"/>
<name>H8K8R1_RICAC</name>
<reference evidence="2" key="1">
    <citation type="submission" date="2012-02" db="EMBL/GenBank/DDBJ databases">
        <title>Complete genome sequence of Rickettsia australis strain Cutlack.</title>
        <authorList>
            <person name="Johnson S.L."/>
            <person name="Munk A.C."/>
            <person name="Han S."/>
            <person name="Bruce D.C."/>
            <person name="Dasch G.A."/>
        </authorList>
    </citation>
    <scope>NUCLEOTIDE SEQUENCE [LARGE SCALE GENOMIC DNA]</scope>
    <source>
        <strain evidence="2">Cutlack</strain>
    </source>
</reference>
<accession>H8K8R1</accession>
<dbReference type="STRING" id="1105110.MC5_07120"/>
<dbReference type="Proteomes" id="UP000007589">
    <property type="component" value="Chromosome"/>
</dbReference>
<dbReference type="AlphaFoldDB" id="H8K8R1"/>
<gene>
    <name evidence="1" type="ordered locus">MC5_07120</name>
</gene>
<keyword evidence="2" id="KW-1185">Reference proteome</keyword>
<protein>
    <submittedName>
        <fullName evidence="1">Uncharacterized protein</fullName>
    </submittedName>
</protein>
<dbReference type="KEGG" id="rau:MC5_07120"/>
<dbReference type="OrthoDB" id="7160915at2"/>